<keyword evidence="1" id="KW-0732">Signal</keyword>
<evidence type="ECO:0000313" key="2">
    <source>
        <dbReference type="Proteomes" id="UP000887575"/>
    </source>
</evidence>
<sequence length="341" mass="37757">MMLISLRWTTMISIIGIIEAEVPKIDSLVSELGRVFRSQSAQAIAAQFSREFSRDKDDSKPIRWSKIMQIGGNLAESPKYALLSMLPMIDSSKTRSGGGDSRSNFNVNALKAFQSFLAYSATTTPKPSVSFKRILENTMGASPLSRLAGNLLDTVSSRKLGYEYERPAEMLFKKTWYGEALGTILGESPVRGGENMEIRRAPINNQSRNFGLASLLRPSPFATPQAPNFISSTTEVPPLVNPLELFSQPLQNFIGIQKRDKRVLETGQEAFDRLVIHENEGGGLLSNQWNKKGLQWTDGNLRLVNMKGRDLLGSEVAVHDHSIDIPIQSWIDLASGLLTTE</sequence>
<dbReference type="WBParaSite" id="MBELARI_LOCUS12690">
    <property type="protein sequence ID" value="MBELARI_LOCUS12690"/>
    <property type="gene ID" value="MBELARI_LOCUS12690"/>
</dbReference>
<feature type="chain" id="PRO_5042178994" evidence="1">
    <location>
        <begin position="21"/>
        <end position="341"/>
    </location>
</feature>
<protein>
    <submittedName>
        <fullName evidence="3">Uncharacterized protein</fullName>
    </submittedName>
</protein>
<accession>A0AAF3EFF2</accession>
<evidence type="ECO:0000256" key="1">
    <source>
        <dbReference type="SAM" id="SignalP"/>
    </source>
</evidence>
<proteinExistence type="predicted"/>
<feature type="signal peptide" evidence="1">
    <location>
        <begin position="1"/>
        <end position="20"/>
    </location>
</feature>
<keyword evidence="2" id="KW-1185">Reference proteome</keyword>
<evidence type="ECO:0000313" key="3">
    <source>
        <dbReference type="WBParaSite" id="MBELARI_LOCUS12690"/>
    </source>
</evidence>
<dbReference type="Proteomes" id="UP000887575">
    <property type="component" value="Unassembled WGS sequence"/>
</dbReference>
<name>A0AAF3EFF2_9BILA</name>
<dbReference type="AlphaFoldDB" id="A0AAF3EFF2"/>
<organism evidence="2 3">
    <name type="scientific">Mesorhabditis belari</name>
    <dbReference type="NCBI Taxonomy" id="2138241"/>
    <lineage>
        <taxon>Eukaryota</taxon>
        <taxon>Metazoa</taxon>
        <taxon>Ecdysozoa</taxon>
        <taxon>Nematoda</taxon>
        <taxon>Chromadorea</taxon>
        <taxon>Rhabditida</taxon>
        <taxon>Rhabditina</taxon>
        <taxon>Rhabditomorpha</taxon>
        <taxon>Rhabditoidea</taxon>
        <taxon>Rhabditidae</taxon>
        <taxon>Mesorhabditinae</taxon>
        <taxon>Mesorhabditis</taxon>
    </lineage>
</organism>
<reference evidence="3" key="1">
    <citation type="submission" date="2024-02" db="UniProtKB">
        <authorList>
            <consortium name="WormBaseParasite"/>
        </authorList>
    </citation>
    <scope>IDENTIFICATION</scope>
</reference>